<dbReference type="Proteomes" id="UP000653099">
    <property type="component" value="Unassembled WGS sequence"/>
</dbReference>
<dbReference type="AlphaFoldDB" id="A0A830ELU0"/>
<evidence type="ECO:0000259" key="2">
    <source>
        <dbReference type="Pfam" id="PF01882"/>
    </source>
</evidence>
<evidence type="ECO:0000313" key="3">
    <source>
        <dbReference type="EMBL" id="GGI96119.1"/>
    </source>
</evidence>
<organism evidence="3 4">
    <name type="scientific">Halobellus salinus</name>
    <dbReference type="NCBI Taxonomy" id="931585"/>
    <lineage>
        <taxon>Archaea</taxon>
        <taxon>Methanobacteriati</taxon>
        <taxon>Methanobacteriota</taxon>
        <taxon>Stenosarchaea group</taxon>
        <taxon>Halobacteria</taxon>
        <taxon>Halobacteriales</taxon>
        <taxon>Haloferacaceae</taxon>
        <taxon>Halobellus</taxon>
    </lineage>
</organism>
<feature type="domain" description="DUF58" evidence="2">
    <location>
        <begin position="187"/>
        <end position="271"/>
    </location>
</feature>
<reference evidence="3" key="2">
    <citation type="submission" date="2020-09" db="EMBL/GenBank/DDBJ databases">
        <authorList>
            <person name="Sun Q."/>
            <person name="Ohkuma M."/>
        </authorList>
    </citation>
    <scope>NUCLEOTIDE SEQUENCE</scope>
    <source>
        <strain evidence="3">JCM 14359</strain>
    </source>
</reference>
<proteinExistence type="predicted"/>
<evidence type="ECO:0000313" key="4">
    <source>
        <dbReference type="Proteomes" id="UP000653099"/>
    </source>
</evidence>
<dbReference type="InterPro" id="IPR002881">
    <property type="entry name" value="DUF58"/>
</dbReference>
<comment type="caution">
    <text evidence="3">The sequence shown here is derived from an EMBL/GenBank/DDBJ whole genome shotgun (WGS) entry which is preliminary data.</text>
</comment>
<protein>
    <recommendedName>
        <fullName evidence="2">DUF58 domain-containing protein</fullName>
    </recommendedName>
</protein>
<reference evidence="3" key="1">
    <citation type="journal article" date="2014" name="Int. J. Syst. Evol. Microbiol.">
        <title>Complete genome sequence of Corynebacterium casei LMG S-19264T (=DSM 44701T), isolated from a smear-ripened cheese.</title>
        <authorList>
            <consortium name="US DOE Joint Genome Institute (JGI-PGF)"/>
            <person name="Walter F."/>
            <person name="Albersmeier A."/>
            <person name="Kalinowski J."/>
            <person name="Ruckert C."/>
        </authorList>
    </citation>
    <scope>NUCLEOTIDE SEQUENCE</scope>
    <source>
        <strain evidence="3">JCM 14359</strain>
    </source>
</reference>
<accession>A0A830ELU0</accession>
<keyword evidence="4" id="KW-1185">Reference proteome</keyword>
<dbReference type="PANTHER" id="PTHR34351">
    <property type="entry name" value="SLR1927 PROTEIN-RELATED"/>
    <property type="match status" value="1"/>
</dbReference>
<sequence>MFFGVLAVIFTNPEFLLPAAALLAWALASELVFRQRTQRISETLQVSHTVSQPTVRPEQPIDATTAVHLSESVNTPVTVHSNYPAHAIHISGTSEQDLPAGSTDLTLTTEVYFPFAGKYTIGPATVSVSDAYGLFETTITSTDTATVTVDPDEPTDLHVGQAGEQFAVTFGEHGSGNTGPGMVPAGMRAYTPGDPASRINWKATARLDDVYVREFEIETVRPLAILLDTRAPPATTPENDPVEYRRHIGTALVADAASHGDPVGLYTIDNHDVEASQRLSAAPEQYLKLRDRLYTPSQREDTDETDPTTGVRTTPLDIGVAADRLRTDESAFGAQLTPFLRGTASQTRQIEGDPLVQTARTYLKRHGQDVRVAIITGDQHRAELYDTAKLAGQLSPEVLVFITPAVLFEADDITAIDDLYSRYAAFERFRTRLDRLDNVTAFEVAPGAKLQAVITDGVTHAQQ</sequence>
<dbReference type="EMBL" id="BMOC01000001">
    <property type="protein sequence ID" value="GGI96119.1"/>
    <property type="molecule type" value="Genomic_DNA"/>
</dbReference>
<gene>
    <name evidence="3" type="ORF">GCM10008995_02730</name>
</gene>
<name>A0A830ELU0_9EURY</name>
<dbReference type="Pfam" id="PF01882">
    <property type="entry name" value="DUF58"/>
    <property type="match status" value="1"/>
</dbReference>
<feature type="region of interest" description="Disordered" evidence="1">
    <location>
        <begin position="293"/>
        <end position="314"/>
    </location>
</feature>
<evidence type="ECO:0000256" key="1">
    <source>
        <dbReference type="SAM" id="MobiDB-lite"/>
    </source>
</evidence>